<reference evidence="5" key="1">
    <citation type="submission" date="2020-02" db="EMBL/GenBank/DDBJ databases">
        <authorList>
            <person name="Meier V. D."/>
        </authorList>
    </citation>
    <scope>NUCLEOTIDE SEQUENCE</scope>
    <source>
        <strain evidence="5">AVDCRST_MAG76</strain>
    </source>
</reference>
<dbReference type="InterPro" id="IPR004401">
    <property type="entry name" value="YbaB/EbfC"/>
</dbReference>
<comment type="similarity">
    <text evidence="2">Belongs to the YbaB/EbfC family.</text>
</comment>
<keyword evidence="2" id="KW-0963">Cytoplasm</keyword>
<keyword evidence="1 2" id="KW-0238">DNA-binding</keyword>
<comment type="subcellular location">
    <subcellularLocation>
        <location evidence="2">Cytoplasm</location>
        <location evidence="2">Nucleoid</location>
    </subcellularLocation>
</comment>
<evidence type="ECO:0000256" key="3">
    <source>
        <dbReference type="SAM" id="Coils"/>
    </source>
</evidence>
<dbReference type="InterPro" id="IPR036894">
    <property type="entry name" value="YbaB-like_sf"/>
</dbReference>
<keyword evidence="3" id="KW-0175">Coiled coil</keyword>
<dbReference type="GO" id="GO:0003677">
    <property type="term" value="F:DNA binding"/>
    <property type="evidence" value="ECO:0007669"/>
    <property type="project" value="UniProtKB-UniRule"/>
</dbReference>
<evidence type="ECO:0000256" key="4">
    <source>
        <dbReference type="SAM" id="MobiDB-lite"/>
    </source>
</evidence>
<dbReference type="Pfam" id="PF02575">
    <property type="entry name" value="YbaB_DNA_bd"/>
    <property type="match status" value="1"/>
</dbReference>
<accession>A0A6J4HCX6</accession>
<dbReference type="EMBL" id="CADCSZ010000040">
    <property type="protein sequence ID" value="CAA9221201.1"/>
    <property type="molecule type" value="Genomic_DNA"/>
</dbReference>
<evidence type="ECO:0000313" key="5">
    <source>
        <dbReference type="EMBL" id="CAA9221201.1"/>
    </source>
</evidence>
<feature type="region of interest" description="Disordered" evidence="4">
    <location>
        <begin position="1"/>
        <end position="38"/>
    </location>
</feature>
<dbReference type="AlphaFoldDB" id="A0A6J4HCX6"/>
<comment type="subunit">
    <text evidence="2">Homodimer.</text>
</comment>
<dbReference type="SUPFAM" id="SSF82607">
    <property type="entry name" value="YbaB-like"/>
    <property type="match status" value="1"/>
</dbReference>
<sequence>MTVPPDDRTPITPEVVPTSPDPDPSADPMADPMSALMGGGDLSNLLQAAQDMQAELVNAQAQAADTVVEGVSGGGAVRIQATAGLEFRAVHLRPDAVDGNDVEMLEDLVLAALRDVVTQANQVQVDALGDLGDLGGLGGMLPGS</sequence>
<feature type="coiled-coil region" evidence="3">
    <location>
        <begin position="42"/>
        <end position="69"/>
    </location>
</feature>
<feature type="compositionally biased region" description="Low complexity" evidence="4">
    <location>
        <begin position="26"/>
        <end position="35"/>
    </location>
</feature>
<dbReference type="HAMAP" id="MF_00274">
    <property type="entry name" value="DNA_YbaB_EbfC"/>
    <property type="match status" value="1"/>
</dbReference>
<dbReference type="PANTHER" id="PTHR33449">
    <property type="entry name" value="NUCLEOID-ASSOCIATED PROTEIN YBAB"/>
    <property type="match status" value="1"/>
</dbReference>
<evidence type="ECO:0000256" key="2">
    <source>
        <dbReference type="HAMAP-Rule" id="MF_00274"/>
    </source>
</evidence>
<evidence type="ECO:0000256" key="1">
    <source>
        <dbReference type="ARBA" id="ARBA00023125"/>
    </source>
</evidence>
<proteinExistence type="inferred from homology"/>
<organism evidence="5">
    <name type="scientific">uncultured Acidimicrobiales bacterium</name>
    <dbReference type="NCBI Taxonomy" id="310071"/>
    <lineage>
        <taxon>Bacteria</taxon>
        <taxon>Bacillati</taxon>
        <taxon>Actinomycetota</taxon>
        <taxon>Acidimicrobiia</taxon>
        <taxon>Acidimicrobiales</taxon>
        <taxon>environmental samples</taxon>
    </lineage>
</organism>
<protein>
    <recommendedName>
        <fullName evidence="2">Nucleoid-associated protein AVDCRST_MAG76-712</fullName>
    </recommendedName>
</protein>
<dbReference type="Gene3D" id="3.30.1310.10">
    <property type="entry name" value="Nucleoid-associated protein YbaB-like domain"/>
    <property type="match status" value="1"/>
</dbReference>
<dbReference type="PANTHER" id="PTHR33449:SF1">
    <property type="entry name" value="NUCLEOID-ASSOCIATED PROTEIN YBAB"/>
    <property type="match status" value="1"/>
</dbReference>
<name>A0A6J4HCX6_9ACTN</name>
<dbReference type="GO" id="GO:0043590">
    <property type="term" value="C:bacterial nucleoid"/>
    <property type="evidence" value="ECO:0007669"/>
    <property type="project" value="UniProtKB-UniRule"/>
</dbReference>
<dbReference type="NCBIfam" id="TIGR00103">
    <property type="entry name" value="DNA_YbaB_EbfC"/>
    <property type="match status" value="1"/>
</dbReference>
<gene>
    <name evidence="5" type="ORF">AVDCRST_MAG76-712</name>
</gene>
<comment type="function">
    <text evidence="2">Binds to DNA and alters its conformation. May be involved in regulation of gene expression, nucleoid organization and DNA protection.</text>
</comment>
<dbReference type="GO" id="GO:0005829">
    <property type="term" value="C:cytosol"/>
    <property type="evidence" value="ECO:0007669"/>
    <property type="project" value="TreeGrafter"/>
</dbReference>